<evidence type="ECO:0000313" key="3">
    <source>
        <dbReference type="Proteomes" id="UP001390339"/>
    </source>
</evidence>
<evidence type="ECO:0000313" key="2">
    <source>
        <dbReference type="EMBL" id="KAK8859853.1"/>
    </source>
</evidence>
<comment type="caution">
    <text evidence="2">The sequence shown here is derived from an EMBL/GenBank/DDBJ whole genome shotgun (WGS) entry which is preliminary data.</text>
</comment>
<sequence>MLPIAAATNHTATVSPSSPPRMFTTPALVNIVAASTAIFSLDKHNVPSRSSSSATITHVHELEGL</sequence>
<organism evidence="2 3">
    <name type="scientific">Apiospora arundinis</name>
    <dbReference type="NCBI Taxonomy" id="335852"/>
    <lineage>
        <taxon>Eukaryota</taxon>
        <taxon>Fungi</taxon>
        <taxon>Dikarya</taxon>
        <taxon>Ascomycota</taxon>
        <taxon>Pezizomycotina</taxon>
        <taxon>Sordariomycetes</taxon>
        <taxon>Xylariomycetidae</taxon>
        <taxon>Amphisphaeriales</taxon>
        <taxon>Apiosporaceae</taxon>
        <taxon>Apiospora</taxon>
    </lineage>
</organism>
<dbReference type="EMBL" id="JAPCWZ010000006">
    <property type="protein sequence ID" value="KAK8859853.1"/>
    <property type="molecule type" value="Genomic_DNA"/>
</dbReference>
<keyword evidence="3" id="KW-1185">Reference proteome</keyword>
<name>A0ABR2IA43_9PEZI</name>
<proteinExistence type="predicted"/>
<feature type="region of interest" description="Disordered" evidence="1">
    <location>
        <begin position="1"/>
        <end position="21"/>
    </location>
</feature>
<gene>
    <name evidence="2" type="ORF">PGQ11_010587</name>
</gene>
<accession>A0ABR2IA43</accession>
<protein>
    <submittedName>
        <fullName evidence="2">Uncharacterized protein</fullName>
    </submittedName>
</protein>
<dbReference type="Proteomes" id="UP001390339">
    <property type="component" value="Unassembled WGS sequence"/>
</dbReference>
<feature type="compositionally biased region" description="Polar residues" evidence="1">
    <location>
        <begin position="47"/>
        <end position="56"/>
    </location>
</feature>
<feature type="region of interest" description="Disordered" evidence="1">
    <location>
        <begin position="45"/>
        <end position="65"/>
    </location>
</feature>
<reference evidence="2 3" key="1">
    <citation type="journal article" date="2024" name="IMA Fungus">
        <title>Apiospora arundinis, a panoply of carbohydrate-active enzymes and secondary metabolites.</title>
        <authorList>
            <person name="Sorensen T."/>
            <person name="Petersen C."/>
            <person name="Muurmann A.T."/>
            <person name="Christiansen J.V."/>
            <person name="Brundto M.L."/>
            <person name="Overgaard C.K."/>
            <person name="Boysen A.T."/>
            <person name="Wollenberg R.D."/>
            <person name="Larsen T.O."/>
            <person name="Sorensen J.L."/>
            <person name="Nielsen K.L."/>
            <person name="Sondergaard T.E."/>
        </authorList>
    </citation>
    <scope>NUCLEOTIDE SEQUENCE [LARGE SCALE GENOMIC DNA]</scope>
    <source>
        <strain evidence="2 3">AAU 773</strain>
    </source>
</reference>
<evidence type="ECO:0000256" key="1">
    <source>
        <dbReference type="SAM" id="MobiDB-lite"/>
    </source>
</evidence>